<evidence type="ECO:0000313" key="3">
    <source>
        <dbReference type="EMBL" id="NEY21640.1"/>
    </source>
</evidence>
<dbReference type="RefSeq" id="WP_025729451.1">
    <property type="nucleotide sequence ID" value="NZ_JAAIWK010000042.1"/>
</dbReference>
<protein>
    <submittedName>
        <fullName evidence="2">Uncharacterized protein</fullName>
    </submittedName>
</protein>
<keyword evidence="5" id="KW-1185">Reference proteome</keyword>
<dbReference type="OrthoDB" id="2456303at2"/>
<dbReference type="Proteomes" id="UP000030588">
    <property type="component" value="Unassembled WGS sequence"/>
</dbReference>
<dbReference type="Proteomes" id="UP000476934">
    <property type="component" value="Unassembled WGS sequence"/>
</dbReference>
<sequence length="64" mass="6933">MAKRTKKHDAAQKNKQGFDSSKSDSEFSAELGNGSGSAAANRAHKEKAKKEKASKNQGEWNGMH</sequence>
<comment type="caution">
    <text evidence="2">The sequence shown here is derived from an EMBL/GenBank/DDBJ whole genome shotgun (WGS) entry which is preliminary data.</text>
</comment>
<reference evidence="3 5" key="3">
    <citation type="submission" date="2020-03" db="EMBL/GenBank/DDBJ databases">
        <title>Bacillus aquiflavi sp. nov., isolated from yellow water of strong flavor Chinese baijiu in Yibin region of China.</title>
        <authorList>
            <person name="Xie J."/>
        </authorList>
    </citation>
    <scope>NUCLEOTIDE SEQUENCE [LARGE SCALE GENOMIC DNA]</scope>
    <source>
        <strain evidence="3 5">Gsoil 114</strain>
    </source>
</reference>
<accession>A0A0A6VGW9</accession>
<reference evidence="2 4" key="1">
    <citation type="submission" date="2014-10" db="EMBL/GenBank/DDBJ databases">
        <title>Draft genome of phytase producing Bacillus ginsengihumi strain M2.11.</title>
        <authorList>
            <person name="Toymentseva A."/>
            <person name="Boulygina E.A."/>
            <person name="Kazakov S.V."/>
            <person name="Kayumov I."/>
            <person name="Suleimanova A.D."/>
            <person name="Mardanova A.M."/>
            <person name="Maria S.N."/>
            <person name="Sergey M.Y."/>
            <person name="Sharipova M.R."/>
        </authorList>
    </citation>
    <scope>NUCLEOTIDE SEQUENCE [LARGE SCALE GENOMIC DNA]</scope>
    <source>
        <strain evidence="2 4">M2.11</strain>
    </source>
</reference>
<organism evidence="2 4">
    <name type="scientific">Heyndrickxia ginsengihumi</name>
    <dbReference type="NCBI Taxonomy" id="363870"/>
    <lineage>
        <taxon>Bacteria</taxon>
        <taxon>Bacillati</taxon>
        <taxon>Bacillota</taxon>
        <taxon>Bacilli</taxon>
        <taxon>Bacillales</taxon>
        <taxon>Bacillaceae</taxon>
        <taxon>Heyndrickxia</taxon>
    </lineage>
</organism>
<evidence type="ECO:0000313" key="2">
    <source>
        <dbReference type="EMBL" id="KHD85869.1"/>
    </source>
</evidence>
<reference evidence="3" key="2">
    <citation type="submission" date="2020-02" db="EMBL/GenBank/DDBJ databases">
        <authorList>
            <person name="Feng H."/>
        </authorList>
    </citation>
    <scope>NUCLEOTIDE SEQUENCE [LARGE SCALE GENOMIC DNA]</scope>
    <source>
        <strain evidence="3">Gsoil 114</strain>
    </source>
</reference>
<feature type="region of interest" description="Disordered" evidence="1">
    <location>
        <begin position="1"/>
        <end position="64"/>
    </location>
</feature>
<dbReference type="EMBL" id="JRUN01000015">
    <property type="protein sequence ID" value="KHD85869.1"/>
    <property type="molecule type" value="Genomic_DNA"/>
</dbReference>
<evidence type="ECO:0000313" key="5">
    <source>
        <dbReference type="Proteomes" id="UP000476934"/>
    </source>
</evidence>
<evidence type="ECO:0000313" key="4">
    <source>
        <dbReference type="Proteomes" id="UP000030588"/>
    </source>
</evidence>
<proteinExistence type="predicted"/>
<name>A0A0A6VGW9_9BACI</name>
<gene>
    <name evidence="3" type="ORF">G4D61_17115</name>
    <name evidence="2" type="ORF">NG54_06945</name>
</gene>
<evidence type="ECO:0000256" key="1">
    <source>
        <dbReference type="SAM" id="MobiDB-lite"/>
    </source>
</evidence>
<dbReference type="AlphaFoldDB" id="A0A0A6VGW9"/>
<dbReference type="EMBL" id="JAAIWK010000042">
    <property type="protein sequence ID" value="NEY21640.1"/>
    <property type="molecule type" value="Genomic_DNA"/>
</dbReference>